<keyword evidence="2" id="KW-1185">Reference proteome</keyword>
<reference evidence="1 2" key="1">
    <citation type="journal article" date="2016" name="Microb. Cell Fact.">
        <title>Dissection of exopolysaccharide biosynthesis in Kozakia baliensis.</title>
        <authorList>
            <person name="Brandt J.U."/>
            <person name="Jakob F."/>
            <person name="Behr J."/>
            <person name="Geissler A.J."/>
            <person name="Vogel R.F."/>
        </authorList>
    </citation>
    <scope>NUCLEOTIDE SEQUENCE [LARGE SCALE GENOMIC DNA]</scope>
    <source>
        <strain evidence="1 2">DSM 14400</strain>
    </source>
</reference>
<dbReference type="STRING" id="153496.A0U89_06510"/>
<dbReference type="RefSeq" id="WP_070402559.1">
    <property type="nucleotide sequence ID" value="NZ_BJVW01000009.1"/>
</dbReference>
<accession>A0A1D8UT84</accession>
<organism evidence="1 2">
    <name type="scientific">Kozakia baliensis</name>
    <dbReference type="NCBI Taxonomy" id="153496"/>
    <lineage>
        <taxon>Bacteria</taxon>
        <taxon>Pseudomonadati</taxon>
        <taxon>Pseudomonadota</taxon>
        <taxon>Alphaproteobacteria</taxon>
        <taxon>Acetobacterales</taxon>
        <taxon>Acetobacteraceae</taxon>
        <taxon>Kozakia</taxon>
    </lineage>
</organism>
<dbReference type="AlphaFoldDB" id="A0A1D8UT84"/>
<name>A0A1D8UT84_9PROT</name>
<proteinExistence type="predicted"/>
<dbReference type="Proteomes" id="UP000179145">
    <property type="component" value="Chromosome"/>
</dbReference>
<dbReference type="KEGG" id="kba:A0U89_06510"/>
<protein>
    <submittedName>
        <fullName evidence="1">Uncharacterized protein</fullName>
    </submittedName>
</protein>
<gene>
    <name evidence="1" type="ORF">A0U89_06510</name>
</gene>
<sequence>MVHLSAKRFLLIFIITISAIYIISYLRLPFEDHDTLLYVIIGRALINNHILPYGYVFDHKPILLYAIYGIWTKIIPLEKGSLALLSLVSISLFANMAKHFWNLPFCIVWFSLLLFGAPFLILSGNTEMVFFPFLFGSIIFLEKPGRAAAIAGGVSIGLAAEINYISVFSIVLPAIYFAFQRARKSPLDVFLIALGTIIGFIVPLLPYLFVEKSVFLHYIGMQRLYLGHYGASSQERLLSIELFLLLFLCFAPIIFVSLKNCTKSPQRVALIWTLSGVVACCASGHPFRHYFLLVLIPLSLLIASQWKTLPLRMFWISLAPAILLAGYGTIHDISHNIRLYRRIQAMDFSALHRMIGKTPVLNIQASHVPFALADLQSQTPFLFQHHVQILYGDNARAWYGQELARAPRFVMTSPQLCMPPLDMPEICAFISERYRLVRTENDEFGFALYERKPG</sequence>
<evidence type="ECO:0000313" key="2">
    <source>
        <dbReference type="Proteomes" id="UP000179145"/>
    </source>
</evidence>
<dbReference type="EMBL" id="CP014674">
    <property type="protein sequence ID" value="AOX16841.1"/>
    <property type="molecule type" value="Genomic_DNA"/>
</dbReference>
<evidence type="ECO:0000313" key="1">
    <source>
        <dbReference type="EMBL" id="AOX16841.1"/>
    </source>
</evidence>
<dbReference type="OrthoDB" id="7226196at2"/>